<evidence type="ECO:0000313" key="1">
    <source>
        <dbReference type="Proteomes" id="UP000492821"/>
    </source>
</evidence>
<dbReference type="PANTHER" id="PTHR31511">
    <property type="entry name" value="PROTEIN CBG23764"/>
    <property type="match status" value="1"/>
</dbReference>
<reference evidence="2" key="2">
    <citation type="submission" date="2020-10" db="UniProtKB">
        <authorList>
            <consortium name="WormBaseParasite"/>
        </authorList>
    </citation>
    <scope>IDENTIFICATION</scope>
</reference>
<dbReference type="AlphaFoldDB" id="A0A7E4VLK7"/>
<dbReference type="PANTHER" id="PTHR31511:SF12">
    <property type="entry name" value="RHO TERMINATION FACTOR N-TERMINAL DOMAIN-CONTAINING PROTEIN"/>
    <property type="match status" value="1"/>
</dbReference>
<reference evidence="1" key="1">
    <citation type="journal article" date="2013" name="Genetics">
        <title>The draft genome and transcriptome of Panagrellus redivivus are shaped by the harsh demands of a free-living lifestyle.</title>
        <authorList>
            <person name="Srinivasan J."/>
            <person name="Dillman A.R."/>
            <person name="Macchietto M.G."/>
            <person name="Heikkinen L."/>
            <person name="Lakso M."/>
            <person name="Fracchia K.M."/>
            <person name="Antoshechkin I."/>
            <person name="Mortazavi A."/>
            <person name="Wong G."/>
            <person name="Sternberg P.W."/>
        </authorList>
    </citation>
    <scope>NUCLEOTIDE SEQUENCE [LARGE SCALE GENOMIC DNA]</scope>
    <source>
        <strain evidence="1">MT8872</strain>
    </source>
</reference>
<proteinExistence type="predicted"/>
<dbReference type="Proteomes" id="UP000492821">
    <property type="component" value="Unassembled WGS sequence"/>
</dbReference>
<protein>
    <submittedName>
        <fullName evidence="2">DNA-directed DNA polymerase</fullName>
    </submittedName>
</protein>
<evidence type="ECO:0000313" key="2">
    <source>
        <dbReference type="WBParaSite" id="Pan_g22675.t1"/>
    </source>
</evidence>
<dbReference type="Gene3D" id="3.90.1600.10">
    <property type="entry name" value="Palm domain of DNA polymerase"/>
    <property type="match status" value="1"/>
</dbReference>
<dbReference type="InterPro" id="IPR023211">
    <property type="entry name" value="DNA_pol_palm_dom_sf"/>
</dbReference>
<organism evidence="1 2">
    <name type="scientific">Panagrellus redivivus</name>
    <name type="common">Microworm</name>
    <dbReference type="NCBI Taxonomy" id="6233"/>
    <lineage>
        <taxon>Eukaryota</taxon>
        <taxon>Metazoa</taxon>
        <taxon>Ecdysozoa</taxon>
        <taxon>Nematoda</taxon>
        <taxon>Chromadorea</taxon>
        <taxon>Rhabditida</taxon>
        <taxon>Tylenchina</taxon>
        <taxon>Panagrolaimomorpha</taxon>
        <taxon>Panagrolaimoidea</taxon>
        <taxon>Panagrolaimidae</taxon>
        <taxon>Panagrellus</taxon>
    </lineage>
</organism>
<accession>A0A7E4VLK7</accession>
<dbReference type="InterPro" id="IPR043502">
    <property type="entry name" value="DNA/RNA_pol_sf"/>
</dbReference>
<dbReference type="WBParaSite" id="Pan_g22675.t1">
    <property type="protein sequence ID" value="Pan_g22675.t1"/>
    <property type="gene ID" value="Pan_g22675"/>
</dbReference>
<keyword evidence="1" id="KW-1185">Reference proteome</keyword>
<name>A0A7E4VLK7_PANRE</name>
<sequence length="269" mass="31948">MNNSVFGKTMENVRERVDVRLVTDEDKIVKLATKPNYKRTIMYNQELVAVEMEKTNIVLDKPIYIGFAILELSKYLMYDFHYNIMQKKYGFENVQLCYQDTDSLIYDIKTDDAYKDTQIDILFRRHFDFSDYPENHVLYSQENKKVVGKFKDELNGKIMTELVALKPKQYAYKVLDSKEPEKKKCKGVKKCIVKNELKVDDYRDCLFNKKVIRKQQYNIRSVKHQLYTQCQNKIALNDELQAEHKRCIIKDSHSTMAYGNVWITKEILP</sequence>
<dbReference type="SUPFAM" id="SSF56672">
    <property type="entry name" value="DNA/RNA polymerases"/>
    <property type="match status" value="1"/>
</dbReference>